<keyword evidence="2" id="KW-1185">Reference proteome</keyword>
<accession>A0A1C7AFM8</accession>
<reference evidence="1 2" key="1">
    <citation type="submission" date="2015-08" db="EMBL/GenBank/DDBJ databases">
        <title>Complete genome sequence of Sulfurifustis variabilis.</title>
        <authorList>
            <person name="Miura A."/>
            <person name="Kojima H."/>
            <person name="Fukui M."/>
        </authorList>
    </citation>
    <scope>NUCLEOTIDE SEQUENCE [LARGE SCALE GENOMIC DNA]</scope>
    <source>
        <strain evidence="2">skN76</strain>
    </source>
</reference>
<dbReference type="AlphaFoldDB" id="A0A1C7AFM8"/>
<dbReference type="KEGG" id="sva:SVA_3629"/>
<dbReference type="Proteomes" id="UP000218899">
    <property type="component" value="Chromosome"/>
</dbReference>
<protein>
    <submittedName>
        <fullName evidence="1">Phosphate ABC transporter</fullName>
    </submittedName>
</protein>
<evidence type="ECO:0000313" key="2">
    <source>
        <dbReference type="Proteomes" id="UP000218899"/>
    </source>
</evidence>
<evidence type="ECO:0000313" key="1">
    <source>
        <dbReference type="EMBL" id="BAU50165.1"/>
    </source>
</evidence>
<proteinExistence type="predicted"/>
<dbReference type="Gene3D" id="3.40.190.10">
    <property type="entry name" value="Periplasmic binding protein-like II"/>
    <property type="match status" value="2"/>
</dbReference>
<name>A0A1C7AFM8_9GAMM</name>
<organism evidence="1 2">
    <name type="scientific">Sulfurifustis variabilis</name>
    <dbReference type="NCBI Taxonomy" id="1675686"/>
    <lineage>
        <taxon>Bacteria</taxon>
        <taxon>Pseudomonadati</taxon>
        <taxon>Pseudomonadota</taxon>
        <taxon>Gammaproteobacteria</taxon>
        <taxon>Acidiferrobacterales</taxon>
        <taxon>Acidiferrobacteraceae</taxon>
        <taxon>Sulfurifustis</taxon>
    </lineage>
</organism>
<dbReference type="EMBL" id="AP014936">
    <property type="protein sequence ID" value="BAU50165.1"/>
    <property type="molecule type" value="Genomic_DNA"/>
</dbReference>
<dbReference type="SUPFAM" id="SSF53850">
    <property type="entry name" value="Periplasmic binding protein-like II"/>
    <property type="match status" value="1"/>
</dbReference>
<sequence length="283" mass="31524">MADSGPRAAGATKVAFIPPDSPLDKVMEKAPAAAMTEGGDFVFSAPPRGSYEEEVATYQPITEYLSKITGKRFVYKYSDNWLSYSRDMTNGVYDLVFDGPAFNGWRMDKMSHTPLVKLPEDFVFVVITRKDNAQITELKQLAGRKVCAHAPPNLGTLTMLSQFDNPARQPVIQQVKGWDNNYRAMIEGKCAGTVVPIKNFEKNDKGMAKILYRHRAMPNQAFSAGPRITPEMRSKIQQALLSQEGKSATAKLRSVYAGKDFVPARAEEYAGLGRLLKDSLYYY</sequence>
<gene>
    <name evidence="1" type="ORF">SVA_3629</name>
</gene>
<dbReference type="Pfam" id="PF12974">
    <property type="entry name" value="Phosphonate-bd"/>
    <property type="match status" value="1"/>
</dbReference>